<name>A0A9P8T2W4_9ASCO</name>
<dbReference type="InterPro" id="IPR019388">
    <property type="entry name" value="FIT"/>
</dbReference>
<accession>A0A9P8T2W4</accession>
<keyword evidence="3 8" id="KW-0378">Hydrolase</keyword>
<dbReference type="GO" id="GO:0005789">
    <property type="term" value="C:endoplasmic reticulum membrane"/>
    <property type="evidence" value="ECO:0007669"/>
    <property type="project" value="UniProtKB-SubCell"/>
</dbReference>
<feature type="active site" evidence="8">
    <location>
        <position position="173"/>
    </location>
</feature>
<comment type="catalytic activity">
    <reaction evidence="8">
        <text>(5Z,8Z,11Z,14Z)-eicosatetraenoyl-CoA + H2O = S-(5Z,8Z,11Z,14Z-eicosatetraenoyl)-4'-phosphopantetheine + adenosine 3',5'-bisphosphate + 2 H(+)</text>
        <dbReference type="Rhea" id="RHEA:65568"/>
        <dbReference type="ChEBI" id="CHEBI:15377"/>
        <dbReference type="ChEBI" id="CHEBI:15378"/>
        <dbReference type="ChEBI" id="CHEBI:57368"/>
        <dbReference type="ChEBI" id="CHEBI:58343"/>
        <dbReference type="ChEBI" id="CHEBI:156554"/>
    </reaction>
</comment>
<evidence type="ECO:0000256" key="7">
    <source>
        <dbReference type="ARBA" id="ARBA00023136"/>
    </source>
</evidence>
<comment type="caution">
    <text evidence="10">The sequence shown here is derived from an EMBL/GenBank/DDBJ whole genome shotgun (WGS) entry which is preliminary data.</text>
</comment>
<evidence type="ECO:0000256" key="2">
    <source>
        <dbReference type="ARBA" id="ARBA00022692"/>
    </source>
</evidence>
<feature type="transmembrane region" description="Helical" evidence="9">
    <location>
        <begin position="47"/>
        <end position="69"/>
    </location>
</feature>
<keyword evidence="2 8" id="KW-0812">Transmembrane</keyword>
<dbReference type="AlphaFoldDB" id="A0A9P8T2W4"/>
<keyword evidence="6" id="KW-0443">Lipid metabolism</keyword>
<dbReference type="OrthoDB" id="5579088at2759"/>
<keyword evidence="8" id="KW-0444">Lipid biosynthesis</keyword>
<sequence length="275" mass="31325">MARKLKISKFQAFVATLYPLTILLGQLVAIASPTEITSNYFTSKRNIFNVLFVKKGWLWTSVVYFLLLARVPATSRYANASSLQQSLKQYVCATAWWIFYSQWFFGLPIMDKVFILTGGQCSGISPAAAIDTSKFKVMSSNLDELLYSSSSITSAKCRAIKGRWHGGHDPSGHVFILSLSSMLLILECARFYSLQDLQTEWARFKQSTARFWETRSLQTATPLLKDYPLVYIALLLVLWFWMLFVTSMHFHSFVEKLAGLAFSYLGIYASIRLFQ</sequence>
<dbReference type="InterPro" id="IPR046400">
    <property type="entry name" value="SCS3"/>
</dbReference>
<keyword evidence="4 8" id="KW-0256">Endoplasmic reticulum</keyword>
<comment type="function">
    <text evidence="8">Fatty acyl-coenzyme A (CoA) diphosphatase that hydrolyzes fatty acyl-CoA to yield acyl-4'-phosphopantetheine and adenosine 3',5'-bisphosphate. Preferentially hydrolyzes unsaturated long-chain acyl-CoA substrates in the endoplasmic reticulum (ER) lumen. This catalytic activity is required for maintaining ER structure and for lipid droplets (LDs) biogenesis, which are lipid storage organelles involved in maintaining lipid and energy homeostasis. May directly bind to diacylglycerol (DAGs) and triacylglycerol, which is also important for LD biogenesis. May support directional budding of nacent LDs from the ER into the cytosol by reducing DAG levels at sites of LD formation. May play a role in the regulation of cell morphology and cytoskeletal organization. Involved in phospholipid biosynthesis.</text>
</comment>
<dbReference type="Pfam" id="PF10261">
    <property type="entry name" value="FIT"/>
    <property type="match status" value="1"/>
</dbReference>
<reference evidence="10" key="1">
    <citation type="journal article" date="2021" name="Open Biol.">
        <title>Shared evolutionary footprints suggest mitochondrial oxidative damage underlies multiple complex I losses in fungi.</title>
        <authorList>
            <person name="Schikora-Tamarit M.A."/>
            <person name="Marcet-Houben M."/>
            <person name="Nosek J."/>
            <person name="Gabaldon T."/>
        </authorList>
    </citation>
    <scope>NUCLEOTIDE SEQUENCE</scope>
    <source>
        <strain evidence="10">CBS6075</strain>
    </source>
</reference>
<keyword evidence="7 8" id="KW-0472">Membrane</keyword>
<dbReference type="GO" id="GO:0008654">
    <property type="term" value="P:phospholipid biosynthetic process"/>
    <property type="evidence" value="ECO:0007669"/>
    <property type="project" value="UniProtKB-KW"/>
</dbReference>
<keyword evidence="8" id="KW-0594">Phospholipid biosynthesis</keyword>
<dbReference type="Proteomes" id="UP000769157">
    <property type="component" value="Unassembled WGS sequence"/>
</dbReference>
<keyword evidence="5 8" id="KW-1133">Transmembrane helix</keyword>
<reference evidence="10" key="2">
    <citation type="submission" date="2021-01" db="EMBL/GenBank/DDBJ databases">
        <authorList>
            <person name="Schikora-Tamarit M.A."/>
        </authorList>
    </citation>
    <scope>NUCLEOTIDE SEQUENCE</scope>
    <source>
        <strain evidence="10">CBS6075</strain>
    </source>
</reference>
<feature type="transmembrane region" description="Helical" evidence="9">
    <location>
        <begin position="174"/>
        <end position="193"/>
    </location>
</feature>
<evidence type="ECO:0000256" key="8">
    <source>
        <dbReference type="HAMAP-Rule" id="MF_03231"/>
    </source>
</evidence>
<keyword evidence="11" id="KW-1185">Reference proteome</keyword>
<dbReference type="PANTHER" id="PTHR23129:SF0">
    <property type="entry name" value="ACYL-COENZYME A DIPHOSPHATASE FITM2"/>
    <property type="match status" value="1"/>
</dbReference>
<organism evidence="10 11">
    <name type="scientific">Ogataea philodendri</name>
    <dbReference type="NCBI Taxonomy" id="1378263"/>
    <lineage>
        <taxon>Eukaryota</taxon>
        <taxon>Fungi</taxon>
        <taxon>Dikarya</taxon>
        <taxon>Ascomycota</taxon>
        <taxon>Saccharomycotina</taxon>
        <taxon>Pichiomycetes</taxon>
        <taxon>Pichiales</taxon>
        <taxon>Pichiaceae</taxon>
        <taxon>Ogataea</taxon>
    </lineage>
</organism>
<feature type="active site" evidence="8">
    <location>
        <position position="251"/>
    </location>
</feature>
<dbReference type="PANTHER" id="PTHR23129">
    <property type="entry name" value="ACYL-COENZYME A DIPHOSPHATASE FITM2"/>
    <property type="match status" value="1"/>
</dbReference>
<dbReference type="GO" id="GO:0010945">
    <property type="term" value="F:coenzyme A diphosphatase activity"/>
    <property type="evidence" value="ECO:0007669"/>
    <property type="project" value="InterPro"/>
</dbReference>
<evidence type="ECO:0000256" key="9">
    <source>
        <dbReference type="SAM" id="Phobius"/>
    </source>
</evidence>
<evidence type="ECO:0000256" key="5">
    <source>
        <dbReference type="ARBA" id="ARBA00022989"/>
    </source>
</evidence>
<comment type="subcellular location">
    <subcellularLocation>
        <location evidence="1 8">Endoplasmic reticulum membrane</location>
        <topology evidence="1 8">Multi-pass membrane protein</topology>
    </subcellularLocation>
</comment>
<dbReference type="HAMAP" id="MF_03231">
    <property type="entry name" value="SCS3"/>
    <property type="match status" value="1"/>
</dbReference>
<dbReference type="GO" id="GO:0140042">
    <property type="term" value="P:lipid droplet formation"/>
    <property type="evidence" value="ECO:0007669"/>
    <property type="project" value="UniProtKB-UniRule"/>
</dbReference>
<comment type="similarity">
    <text evidence="8">Belongs to the FIT family. Fungal FIT2B/SCS3 subfamily.</text>
</comment>
<comment type="catalytic activity">
    <reaction evidence="8">
        <text>an acyl-CoA + H2O = an acyl-4'-phosphopantetheine + adenosine 3',5'-bisphosphate + 2 H(+)</text>
        <dbReference type="Rhea" id="RHEA:50044"/>
        <dbReference type="ChEBI" id="CHEBI:15377"/>
        <dbReference type="ChEBI" id="CHEBI:15378"/>
        <dbReference type="ChEBI" id="CHEBI:58342"/>
        <dbReference type="ChEBI" id="CHEBI:58343"/>
        <dbReference type="ChEBI" id="CHEBI:132023"/>
    </reaction>
</comment>
<evidence type="ECO:0000256" key="4">
    <source>
        <dbReference type="ARBA" id="ARBA00022824"/>
    </source>
</evidence>
<evidence type="ECO:0000256" key="3">
    <source>
        <dbReference type="ARBA" id="ARBA00022801"/>
    </source>
</evidence>
<evidence type="ECO:0000256" key="1">
    <source>
        <dbReference type="ARBA" id="ARBA00004477"/>
    </source>
</evidence>
<evidence type="ECO:0000313" key="10">
    <source>
        <dbReference type="EMBL" id="KAH3663365.1"/>
    </source>
</evidence>
<protein>
    <recommendedName>
        <fullName evidence="8">Acyl-coenzyme A diphosphatase SCS3</fullName>
        <ecNumber evidence="8">3.6.1.-</ecNumber>
    </recommendedName>
    <alternativeName>
        <fullName evidence="8">FIT family protein SCS3</fullName>
    </alternativeName>
</protein>
<dbReference type="EMBL" id="JAEUBE010000375">
    <property type="protein sequence ID" value="KAH3663365.1"/>
    <property type="molecule type" value="Genomic_DNA"/>
</dbReference>
<proteinExistence type="inferred from homology"/>
<gene>
    <name evidence="8" type="primary">SCS3</name>
    <name evidence="8" type="synonym">FIT2B</name>
    <name evidence="10" type="ORF">OGAPHI_005355</name>
</gene>
<feature type="transmembrane region" description="Helical" evidence="9">
    <location>
        <begin position="229"/>
        <end position="251"/>
    </location>
</feature>
<comment type="catalytic activity">
    <reaction evidence="8">
        <text>(9Z)-octadecenoyl-CoA + H2O = S-(9Z-octadecenoyl)-4'-phosphopantetheine + adenosine 3',5'-bisphosphate + 2 H(+)</text>
        <dbReference type="Rhea" id="RHEA:65564"/>
        <dbReference type="ChEBI" id="CHEBI:15377"/>
        <dbReference type="ChEBI" id="CHEBI:15378"/>
        <dbReference type="ChEBI" id="CHEBI:57387"/>
        <dbReference type="ChEBI" id="CHEBI:58343"/>
        <dbReference type="ChEBI" id="CHEBI:156553"/>
    </reaction>
</comment>
<dbReference type="EC" id="3.6.1.-" evidence="8"/>
<evidence type="ECO:0000313" key="11">
    <source>
        <dbReference type="Proteomes" id="UP000769157"/>
    </source>
</evidence>
<feature type="transmembrane region" description="Helical" evidence="9">
    <location>
        <begin position="257"/>
        <end position="274"/>
    </location>
</feature>
<evidence type="ECO:0000256" key="6">
    <source>
        <dbReference type="ARBA" id="ARBA00023098"/>
    </source>
</evidence>
<comment type="catalytic activity">
    <reaction evidence="8">
        <text>hexadecanoyl-CoA + H2O = S-hexadecanoyl-4'-phosphopantetheine + adenosine 3',5'-bisphosphate + 2 H(+)</text>
        <dbReference type="Rhea" id="RHEA:50032"/>
        <dbReference type="ChEBI" id="CHEBI:15377"/>
        <dbReference type="ChEBI" id="CHEBI:15378"/>
        <dbReference type="ChEBI" id="CHEBI:57379"/>
        <dbReference type="ChEBI" id="CHEBI:58343"/>
        <dbReference type="ChEBI" id="CHEBI:132018"/>
    </reaction>
</comment>
<feature type="transmembrane region" description="Helical" evidence="9">
    <location>
        <begin position="90"/>
        <end position="110"/>
    </location>
</feature>
<keyword evidence="8" id="KW-1208">Phospholipid metabolism</keyword>